<sequence>MGNEDIEWDPYDPNCPSRQLVDRIGDRWTVLVIGVLSDGPARYRDLADRVAGISPKMLSQTLKALERDGLVVRQAFAEVPPRVVYELTEAGQTLRPVLLELERWARKHMPGVLEARERYDASAQG</sequence>
<proteinExistence type="predicted"/>
<evidence type="ECO:0000256" key="2">
    <source>
        <dbReference type="ARBA" id="ARBA00023125"/>
    </source>
</evidence>
<comment type="caution">
    <text evidence="5">The sequence shown here is derived from an EMBL/GenBank/DDBJ whole genome shotgun (WGS) entry which is preliminary data.</text>
</comment>
<evidence type="ECO:0000256" key="1">
    <source>
        <dbReference type="ARBA" id="ARBA00023015"/>
    </source>
</evidence>
<dbReference type="PROSITE" id="PS51118">
    <property type="entry name" value="HTH_HXLR"/>
    <property type="match status" value="1"/>
</dbReference>
<dbReference type="PANTHER" id="PTHR33204:SF37">
    <property type="entry name" value="HTH-TYPE TRANSCRIPTIONAL REGULATOR YODB"/>
    <property type="match status" value="1"/>
</dbReference>
<evidence type="ECO:0000256" key="3">
    <source>
        <dbReference type="ARBA" id="ARBA00023163"/>
    </source>
</evidence>
<dbReference type="Pfam" id="PF01638">
    <property type="entry name" value="HxlR"/>
    <property type="match status" value="1"/>
</dbReference>
<dbReference type="InterPro" id="IPR002577">
    <property type="entry name" value="HTH_HxlR"/>
</dbReference>
<dbReference type="InterPro" id="IPR011991">
    <property type="entry name" value="ArsR-like_HTH"/>
</dbReference>
<organism evidence="5 6">
    <name type="scientific">Kineosporia babensis</name>
    <dbReference type="NCBI Taxonomy" id="499548"/>
    <lineage>
        <taxon>Bacteria</taxon>
        <taxon>Bacillati</taxon>
        <taxon>Actinomycetota</taxon>
        <taxon>Actinomycetes</taxon>
        <taxon>Kineosporiales</taxon>
        <taxon>Kineosporiaceae</taxon>
        <taxon>Kineosporia</taxon>
    </lineage>
</organism>
<dbReference type="PANTHER" id="PTHR33204">
    <property type="entry name" value="TRANSCRIPTIONAL REGULATOR, MARR FAMILY"/>
    <property type="match status" value="1"/>
</dbReference>
<dbReference type="Proteomes" id="UP001138997">
    <property type="component" value="Unassembled WGS sequence"/>
</dbReference>
<dbReference type="EMBL" id="JAJOMB010000004">
    <property type="protein sequence ID" value="MCD5311275.1"/>
    <property type="molecule type" value="Genomic_DNA"/>
</dbReference>
<accession>A0A9X1SU32</accession>
<dbReference type="Gene3D" id="1.10.10.10">
    <property type="entry name" value="Winged helix-like DNA-binding domain superfamily/Winged helix DNA-binding domain"/>
    <property type="match status" value="1"/>
</dbReference>
<dbReference type="RefSeq" id="WP_231440453.1">
    <property type="nucleotide sequence ID" value="NZ_JAJOMB010000004.1"/>
</dbReference>
<dbReference type="InterPro" id="IPR036388">
    <property type="entry name" value="WH-like_DNA-bd_sf"/>
</dbReference>
<name>A0A9X1SU32_9ACTN</name>
<keyword evidence="2" id="KW-0238">DNA-binding</keyword>
<keyword evidence="6" id="KW-1185">Reference proteome</keyword>
<evidence type="ECO:0000313" key="6">
    <source>
        <dbReference type="Proteomes" id="UP001138997"/>
    </source>
</evidence>
<protein>
    <submittedName>
        <fullName evidence="5">Helix-turn-helix transcriptional regulator</fullName>
    </submittedName>
</protein>
<feature type="domain" description="HTH hxlR-type" evidence="4">
    <location>
        <begin position="15"/>
        <end position="113"/>
    </location>
</feature>
<gene>
    <name evidence="5" type="ORF">LR394_10220</name>
</gene>
<dbReference type="SUPFAM" id="SSF46785">
    <property type="entry name" value="Winged helix' DNA-binding domain"/>
    <property type="match status" value="1"/>
</dbReference>
<keyword evidence="1" id="KW-0805">Transcription regulation</keyword>
<dbReference type="AlphaFoldDB" id="A0A9X1SU32"/>
<dbReference type="CDD" id="cd00090">
    <property type="entry name" value="HTH_ARSR"/>
    <property type="match status" value="1"/>
</dbReference>
<keyword evidence="3" id="KW-0804">Transcription</keyword>
<dbReference type="InterPro" id="IPR036390">
    <property type="entry name" value="WH_DNA-bd_sf"/>
</dbReference>
<dbReference type="GO" id="GO:0003677">
    <property type="term" value="F:DNA binding"/>
    <property type="evidence" value="ECO:0007669"/>
    <property type="project" value="UniProtKB-KW"/>
</dbReference>
<evidence type="ECO:0000259" key="4">
    <source>
        <dbReference type="PROSITE" id="PS51118"/>
    </source>
</evidence>
<evidence type="ECO:0000313" key="5">
    <source>
        <dbReference type="EMBL" id="MCD5311275.1"/>
    </source>
</evidence>
<reference evidence="5" key="1">
    <citation type="submission" date="2021-11" db="EMBL/GenBank/DDBJ databases">
        <title>Streptomyces corallinus and Kineosporia corallina sp. nov., two new coral-derived marine actinobacteria.</title>
        <authorList>
            <person name="Buangrab K."/>
            <person name="Sutthacheep M."/>
            <person name="Yeemin T."/>
            <person name="Harunari E."/>
            <person name="Igarashi Y."/>
            <person name="Sripreechasak P."/>
            <person name="Kanchanasin P."/>
            <person name="Tanasupawat S."/>
            <person name="Phongsopitanun W."/>
        </authorList>
    </citation>
    <scope>NUCLEOTIDE SEQUENCE</scope>
    <source>
        <strain evidence="5">JCM 31032</strain>
    </source>
</reference>